<reference evidence="6" key="1">
    <citation type="submission" date="2021-01" db="EMBL/GenBank/DDBJ databases">
        <authorList>
            <person name="Corre E."/>
            <person name="Pelletier E."/>
            <person name="Niang G."/>
            <person name="Scheremetjew M."/>
            <person name="Finn R."/>
            <person name="Kale V."/>
            <person name="Holt S."/>
            <person name="Cochrane G."/>
            <person name="Meng A."/>
            <person name="Brown T."/>
            <person name="Cohen L."/>
        </authorList>
    </citation>
    <scope>NUCLEOTIDE SEQUENCE</scope>
    <source>
        <strain evidence="6">GSBS06</strain>
    </source>
</reference>
<accession>A0A7S3PF52</accession>
<dbReference type="EMBL" id="HBIN01004146">
    <property type="protein sequence ID" value="CAE0432573.1"/>
    <property type="molecule type" value="Transcribed_RNA"/>
</dbReference>
<organism evidence="6">
    <name type="scientific">Aplanochytrium stocchinoi</name>
    <dbReference type="NCBI Taxonomy" id="215587"/>
    <lineage>
        <taxon>Eukaryota</taxon>
        <taxon>Sar</taxon>
        <taxon>Stramenopiles</taxon>
        <taxon>Bigyra</taxon>
        <taxon>Labyrinthulomycetes</taxon>
        <taxon>Thraustochytrida</taxon>
        <taxon>Thraustochytriidae</taxon>
        <taxon>Aplanochytrium</taxon>
    </lineage>
</organism>
<keyword evidence="1" id="KW-0479">Metal-binding</keyword>
<dbReference type="InterPro" id="IPR030393">
    <property type="entry name" value="G_ENGB_dom"/>
</dbReference>
<protein>
    <recommendedName>
        <fullName evidence="5">EngB-type G domain-containing protein</fullName>
    </recommendedName>
</protein>
<feature type="domain" description="EngB-type G" evidence="5">
    <location>
        <begin position="48"/>
        <end position="229"/>
    </location>
</feature>
<dbReference type="AlphaFoldDB" id="A0A7S3PF52"/>
<dbReference type="Pfam" id="PF01926">
    <property type="entry name" value="MMR_HSR1"/>
    <property type="match status" value="1"/>
</dbReference>
<dbReference type="InterPro" id="IPR006073">
    <property type="entry name" value="GTP-bd"/>
</dbReference>
<dbReference type="GO" id="GO:0005525">
    <property type="term" value="F:GTP binding"/>
    <property type="evidence" value="ECO:0007669"/>
    <property type="project" value="UniProtKB-KW"/>
</dbReference>
<keyword evidence="2" id="KW-0547">Nucleotide-binding</keyword>
<evidence type="ECO:0000256" key="4">
    <source>
        <dbReference type="ARBA" id="ARBA00023134"/>
    </source>
</evidence>
<keyword evidence="4" id="KW-0342">GTP-binding</keyword>
<dbReference type="SUPFAM" id="SSF52540">
    <property type="entry name" value="P-loop containing nucleoside triphosphate hydrolases"/>
    <property type="match status" value="1"/>
</dbReference>
<dbReference type="Gene3D" id="3.40.50.300">
    <property type="entry name" value="P-loop containing nucleotide triphosphate hydrolases"/>
    <property type="match status" value="1"/>
</dbReference>
<name>A0A7S3PF52_9STRA</name>
<gene>
    <name evidence="6" type="ORF">ASTO00021_LOCUS2896</name>
</gene>
<evidence type="ECO:0000259" key="5">
    <source>
        <dbReference type="PROSITE" id="PS51706"/>
    </source>
</evidence>
<evidence type="ECO:0000256" key="1">
    <source>
        <dbReference type="ARBA" id="ARBA00022723"/>
    </source>
</evidence>
<evidence type="ECO:0000313" key="6">
    <source>
        <dbReference type="EMBL" id="CAE0432573.1"/>
    </source>
</evidence>
<dbReference type="InterPro" id="IPR027417">
    <property type="entry name" value="P-loop_NTPase"/>
</dbReference>
<keyword evidence="3" id="KW-0460">Magnesium</keyword>
<dbReference type="PANTHER" id="PTHR11649">
    <property type="entry name" value="MSS1/TRME-RELATED GTP-BINDING PROTEIN"/>
    <property type="match status" value="1"/>
</dbReference>
<sequence>MSLNLLRTGLKRNRSSFSIRNDFNKTWVCRGSDVNTINHCLQQRNAVKLPHVMFLGETNAGKSSLINSLLKKKQLAKSSSRAAKTQSVDLYGVNERFILVDTPGFSFAKGKLSRLWEKEFFPLIQRYVENCGQNKLRLLVIVQDVNQQVKEEDYVLLGKLRQWDLPTLLVLTKDDKLFSHRQRILRTNNIKTAMDFDGSHIHYTINANNPKGRRARRALARFIDDVVNASDIAACHQLLDKKMPEQKAPRILLDDNE</sequence>
<dbReference type="PANTHER" id="PTHR11649:SF13">
    <property type="entry name" value="ENGB-TYPE G DOMAIN-CONTAINING PROTEIN"/>
    <property type="match status" value="1"/>
</dbReference>
<evidence type="ECO:0000256" key="2">
    <source>
        <dbReference type="ARBA" id="ARBA00022741"/>
    </source>
</evidence>
<proteinExistence type="predicted"/>
<dbReference type="GO" id="GO:0046872">
    <property type="term" value="F:metal ion binding"/>
    <property type="evidence" value="ECO:0007669"/>
    <property type="project" value="UniProtKB-KW"/>
</dbReference>
<evidence type="ECO:0000256" key="3">
    <source>
        <dbReference type="ARBA" id="ARBA00022842"/>
    </source>
</evidence>
<dbReference type="PROSITE" id="PS51706">
    <property type="entry name" value="G_ENGB"/>
    <property type="match status" value="1"/>
</dbReference>